<evidence type="ECO:0000313" key="1">
    <source>
        <dbReference type="EMBL" id="KAG8051953.1"/>
    </source>
</evidence>
<gene>
    <name evidence="1" type="ORF">GUJ93_ZPchr0001g30458</name>
</gene>
<dbReference type="AlphaFoldDB" id="A0A8J5RVA9"/>
<accession>A0A8J5RVA9</accession>
<evidence type="ECO:0000313" key="2">
    <source>
        <dbReference type="Proteomes" id="UP000729402"/>
    </source>
</evidence>
<dbReference type="Proteomes" id="UP000729402">
    <property type="component" value="Unassembled WGS sequence"/>
</dbReference>
<proteinExistence type="predicted"/>
<comment type="caution">
    <text evidence="1">The sequence shown here is derived from an EMBL/GenBank/DDBJ whole genome shotgun (WGS) entry which is preliminary data.</text>
</comment>
<protein>
    <submittedName>
        <fullName evidence="1">Uncharacterized protein</fullName>
    </submittedName>
</protein>
<dbReference type="EMBL" id="JAAALK010000288">
    <property type="protein sequence ID" value="KAG8051953.1"/>
    <property type="molecule type" value="Genomic_DNA"/>
</dbReference>
<reference evidence="1" key="1">
    <citation type="journal article" date="2021" name="bioRxiv">
        <title>Whole Genome Assembly and Annotation of Northern Wild Rice, Zizania palustris L., Supports a Whole Genome Duplication in the Zizania Genus.</title>
        <authorList>
            <person name="Haas M."/>
            <person name="Kono T."/>
            <person name="Macchietto M."/>
            <person name="Millas R."/>
            <person name="McGilp L."/>
            <person name="Shao M."/>
            <person name="Duquette J."/>
            <person name="Hirsch C.N."/>
            <person name="Kimball J."/>
        </authorList>
    </citation>
    <scope>NUCLEOTIDE SEQUENCE</scope>
    <source>
        <tissue evidence="1">Fresh leaf tissue</tissue>
    </source>
</reference>
<name>A0A8J5RVA9_ZIZPA</name>
<reference evidence="1" key="2">
    <citation type="submission" date="2021-02" db="EMBL/GenBank/DDBJ databases">
        <authorList>
            <person name="Kimball J.A."/>
            <person name="Haas M.W."/>
            <person name="Macchietto M."/>
            <person name="Kono T."/>
            <person name="Duquette J."/>
            <person name="Shao M."/>
        </authorList>
    </citation>
    <scope>NUCLEOTIDE SEQUENCE</scope>
    <source>
        <tissue evidence="1">Fresh leaf tissue</tissue>
    </source>
</reference>
<organism evidence="1 2">
    <name type="scientific">Zizania palustris</name>
    <name type="common">Northern wild rice</name>
    <dbReference type="NCBI Taxonomy" id="103762"/>
    <lineage>
        <taxon>Eukaryota</taxon>
        <taxon>Viridiplantae</taxon>
        <taxon>Streptophyta</taxon>
        <taxon>Embryophyta</taxon>
        <taxon>Tracheophyta</taxon>
        <taxon>Spermatophyta</taxon>
        <taxon>Magnoliopsida</taxon>
        <taxon>Liliopsida</taxon>
        <taxon>Poales</taxon>
        <taxon>Poaceae</taxon>
        <taxon>BOP clade</taxon>
        <taxon>Oryzoideae</taxon>
        <taxon>Oryzeae</taxon>
        <taxon>Zizaniinae</taxon>
        <taxon>Zizania</taxon>
    </lineage>
</organism>
<keyword evidence="2" id="KW-1185">Reference proteome</keyword>
<sequence>MHAPPEHEANNCSEAPLRESQKLYVLLLACCCQSDFAYPAKCVHGSTGVSAGAVVVQGWWRWPMDGKESCP</sequence>